<dbReference type="EMBL" id="JACNJD010000186">
    <property type="protein sequence ID" value="MBC8177098.1"/>
    <property type="molecule type" value="Genomic_DNA"/>
</dbReference>
<evidence type="ECO:0000313" key="2">
    <source>
        <dbReference type="EMBL" id="MBC8177098.1"/>
    </source>
</evidence>
<organism evidence="2 3">
    <name type="scientific">Candidatus Desulfacyla euxinica</name>
    <dbReference type="NCBI Taxonomy" id="2841693"/>
    <lineage>
        <taxon>Bacteria</taxon>
        <taxon>Deltaproteobacteria</taxon>
        <taxon>Candidatus Desulfacyla</taxon>
    </lineage>
</organism>
<feature type="domain" description="ORC1/DEAH AAA+ ATPase" evidence="1">
    <location>
        <begin position="41"/>
        <end position="169"/>
    </location>
</feature>
<protein>
    <submittedName>
        <fullName evidence="2">AAA family ATPase</fullName>
    </submittedName>
</protein>
<dbReference type="InterPro" id="IPR027417">
    <property type="entry name" value="P-loop_NTPase"/>
</dbReference>
<name>A0A8J6T816_9DELT</name>
<sequence>MYLEYWGLKKYPFDNVPDPDFFFMSKPHEEGLTRLLYAVERGKGCALLSGEVGAGKTTLDKVLLRKISKERYDIAMIANPCLETKEFLQDILYKLGITDAPESKVEILRILYKKLTDNLDQNKGTLLIIDEAQFIAESTLEEIRLLLNYQLSNRFLLTIFLMGQPELVDKVKAIKQLAQRVEISYFLRSFNFKETTDYIFFREKKAGLSKNVFSKQAIEIVFEHSNGIPRIINNLCDLALLVGSGEKKAMITYEVIKDIIDDGAVF</sequence>
<comment type="caution">
    <text evidence="2">The sequence shown here is derived from an EMBL/GenBank/DDBJ whole genome shotgun (WGS) entry which is preliminary data.</text>
</comment>
<accession>A0A8J6T816</accession>
<dbReference type="PANTHER" id="PTHR35894">
    <property type="entry name" value="GENERAL SECRETION PATHWAY PROTEIN A-RELATED"/>
    <property type="match status" value="1"/>
</dbReference>
<evidence type="ECO:0000259" key="1">
    <source>
        <dbReference type="Pfam" id="PF13401"/>
    </source>
</evidence>
<evidence type="ECO:0000313" key="3">
    <source>
        <dbReference type="Proteomes" id="UP000650524"/>
    </source>
</evidence>
<dbReference type="Gene3D" id="3.40.50.300">
    <property type="entry name" value="P-loop containing nucleotide triphosphate hydrolases"/>
    <property type="match status" value="1"/>
</dbReference>
<dbReference type="PANTHER" id="PTHR35894:SF1">
    <property type="entry name" value="PHOSPHORIBULOKINASE _ URIDINE KINASE FAMILY"/>
    <property type="match status" value="1"/>
</dbReference>
<proteinExistence type="predicted"/>
<dbReference type="InterPro" id="IPR052026">
    <property type="entry name" value="ExeA_AAA_ATPase_DNA-bind"/>
</dbReference>
<dbReference type="InterPro" id="IPR049945">
    <property type="entry name" value="AAA_22"/>
</dbReference>
<dbReference type="GO" id="GO:0016887">
    <property type="term" value="F:ATP hydrolysis activity"/>
    <property type="evidence" value="ECO:0007669"/>
    <property type="project" value="InterPro"/>
</dbReference>
<dbReference type="AlphaFoldDB" id="A0A8J6T816"/>
<gene>
    <name evidence="2" type="ORF">H8E19_06790</name>
</gene>
<dbReference type="Pfam" id="PF13401">
    <property type="entry name" value="AAA_22"/>
    <property type="match status" value="1"/>
</dbReference>
<dbReference type="SUPFAM" id="SSF52540">
    <property type="entry name" value="P-loop containing nucleoside triphosphate hydrolases"/>
    <property type="match status" value="1"/>
</dbReference>
<dbReference type="Proteomes" id="UP000650524">
    <property type="component" value="Unassembled WGS sequence"/>
</dbReference>
<reference evidence="2 3" key="1">
    <citation type="submission" date="2020-08" db="EMBL/GenBank/DDBJ databases">
        <title>Bridging the membrane lipid divide: bacteria of the FCB group superphylum have the potential to synthesize archaeal ether lipids.</title>
        <authorList>
            <person name="Villanueva L."/>
            <person name="Von Meijenfeldt F.A.B."/>
            <person name="Westbye A.B."/>
            <person name="Yadav S."/>
            <person name="Hopmans E.C."/>
            <person name="Dutilh B.E."/>
            <person name="Sinninghe Damste J.S."/>
        </authorList>
    </citation>
    <scope>NUCLEOTIDE SEQUENCE [LARGE SCALE GENOMIC DNA]</scope>
    <source>
        <strain evidence="2">NIOZ-UU27</strain>
    </source>
</reference>